<dbReference type="eggNOG" id="COG0718">
    <property type="taxonomic scope" value="Bacteria"/>
</dbReference>
<sequence>MVSKGKQEVEKLDLDKLLAQGKKELLAKKIETVSPGGGIKVVLNGLMEVMEIKISPSLFKEEKVEYLEKLLKETFNLAAKRAQKIIAEEVEKNLSNSPLSNLFNLFG</sequence>
<dbReference type="AlphaFoldDB" id="Q3A8Y8"/>
<dbReference type="InParanoid" id="Q3A8Y8"/>
<proteinExistence type="predicted"/>
<dbReference type="InterPro" id="IPR004401">
    <property type="entry name" value="YbaB/EbfC"/>
</dbReference>
<dbReference type="STRING" id="246194.CHY_2603"/>
<dbReference type="EMBL" id="CP000141">
    <property type="protein sequence ID" value="ABB15847.1"/>
    <property type="molecule type" value="Genomic_DNA"/>
</dbReference>
<dbReference type="HOGENOM" id="CLU_2205283_0_0_9"/>
<dbReference type="Pfam" id="PF02575">
    <property type="entry name" value="YbaB_DNA_bd"/>
    <property type="match status" value="1"/>
</dbReference>
<dbReference type="KEGG" id="chy:CHY_2603"/>
<dbReference type="GO" id="GO:0003677">
    <property type="term" value="F:DNA binding"/>
    <property type="evidence" value="ECO:0007669"/>
    <property type="project" value="InterPro"/>
</dbReference>
<name>Q3A8Y8_CARHZ</name>
<gene>
    <name evidence="1" type="ordered locus">CHY_2603</name>
</gene>
<dbReference type="Gene3D" id="3.30.1310.10">
    <property type="entry name" value="Nucleoid-associated protein YbaB-like domain"/>
    <property type="match status" value="1"/>
</dbReference>
<dbReference type="InterPro" id="IPR036894">
    <property type="entry name" value="YbaB-like_sf"/>
</dbReference>
<evidence type="ECO:0000313" key="2">
    <source>
        <dbReference type="Proteomes" id="UP000002706"/>
    </source>
</evidence>
<reference evidence="1 2" key="1">
    <citation type="journal article" date="2005" name="PLoS Genet.">
        <title>Life in hot carbon monoxide: the complete genome sequence of Carboxydothermus hydrogenoformans Z-2901.</title>
        <authorList>
            <person name="Wu M."/>
            <person name="Ren Q."/>
            <person name="Durkin A.S."/>
            <person name="Daugherty S.C."/>
            <person name="Brinkac L.M."/>
            <person name="Dodson R.J."/>
            <person name="Madupu R."/>
            <person name="Sullivan S.A."/>
            <person name="Kolonay J.F."/>
            <person name="Haft D.H."/>
            <person name="Nelson W.C."/>
            <person name="Tallon L.J."/>
            <person name="Jones K.M."/>
            <person name="Ulrich L.E."/>
            <person name="Gonzalez J.M."/>
            <person name="Zhulin I.B."/>
            <person name="Robb F.T."/>
            <person name="Eisen J.A."/>
        </authorList>
    </citation>
    <scope>NUCLEOTIDE SEQUENCE [LARGE SCALE GENOMIC DNA]</scope>
    <source>
        <strain evidence="2">ATCC BAA-161 / DSM 6008 / Z-2901</strain>
    </source>
</reference>
<organism evidence="1 2">
    <name type="scientific">Carboxydothermus hydrogenoformans (strain ATCC BAA-161 / DSM 6008 / Z-2901)</name>
    <dbReference type="NCBI Taxonomy" id="246194"/>
    <lineage>
        <taxon>Bacteria</taxon>
        <taxon>Bacillati</taxon>
        <taxon>Bacillota</taxon>
        <taxon>Clostridia</taxon>
        <taxon>Thermoanaerobacterales</taxon>
        <taxon>Thermoanaerobacteraceae</taxon>
        <taxon>Carboxydothermus</taxon>
    </lineage>
</organism>
<dbReference type="SUPFAM" id="SSF82607">
    <property type="entry name" value="YbaB-like"/>
    <property type="match status" value="1"/>
</dbReference>
<evidence type="ECO:0000313" key="1">
    <source>
        <dbReference type="EMBL" id="ABB15847.1"/>
    </source>
</evidence>
<dbReference type="OrthoDB" id="9795263at2"/>
<protein>
    <recommendedName>
        <fullName evidence="3">Nucleoid-associated protein</fullName>
    </recommendedName>
</protein>
<dbReference type="Proteomes" id="UP000002706">
    <property type="component" value="Chromosome"/>
</dbReference>
<evidence type="ECO:0008006" key="3">
    <source>
        <dbReference type="Google" id="ProtNLM"/>
    </source>
</evidence>
<accession>Q3A8Y8</accession>
<keyword evidence="2" id="KW-1185">Reference proteome</keyword>